<comment type="subcellular location">
    <subcellularLocation>
        <location evidence="1">Cell membrane</location>
        <topology evidence="1">Multi-pass membrane protein</topology>
    </subcellularLocation>
</comment>
<evidence type="ECO:0000256" key="2">
    <source>
        <dbReference type="ARBA" id="ARBA00022475"/>
    </source>
</evidence>
<keyword evidence="4 6" id="KW-1133">Transmembrane helix</keyword>
<name>A0A4U1CK21_9SPHI</name>
<feature type="domain" description="Cardiolipin synthase N-terminal" evidence="7">
    <location>
        <begin position="15"/>
        <end position="51"/>
    </location>
</feature>
<evidence type="ECO:0000256" key="5">
    <source>
        <dbReference type="ARBA" id="ARBA00023136"/>
    </source>
</evidence>
<evidence type="ECO:0000256" key="3">
    <source>
        <dbReference type="ARBA" id="ARBA00022692"/>
    </source>
</evidence>
<accession>A0A4U1CK21</accession>
<feature type="transmembrane region" description="Helical" evidence="6">
    <location>
        <begin position="33"/>
        <end position="51"/>
    </location>
</feature>
<dbReference type="Pfam" id="PF13396">
    <property type="entry name" value="PLDc_N"/>
    <property type="match status" value="1"/>
</dbReference>
<evidence type="ECO:0000259" key="7">
    <source>
        <dbReference type="Pfam" id="PF13396"/>
    </source>
</evidence>
<keyword evidence="3 6" id="KW-0812">Transmembrane</keyword>
<evidence type="ECO:0000256" key="1">
    <source>
        <dbReference type="ARBA" id="ARBA00004651"/>
    </source>
</evidence>
<keyword evidence="5 6" id="KW-0472">Membrane</keyword>
<keyword evidence="9" id="KW-1185">Reference proteome</keyword>
<proteinExistence type="predicted"/>
<comment type="caution">
    <text evidence="8">The sequence shown here is derived from an EMBL/GenBank/DDBJ whole genome shotgun (WGS) entry which is preliminary data.</text>
</comment>
<reference evidence="8 9" key="1">
    <citation type="submission" date="2019-04" db="EMBL/GenBank/DDBJ databases">
        <title>Pedobacter sp. RP-3-15 sp. nov., isolated from Arctic soil.</title>
        <authorList>
            <person name="Dahal R.H."/>
            <person name="Kim D.-U."/>
        </authorList>
    </citation>
    <scope>NUCLEOTIDE SEQUENCE [LARGE SCALE GENOMIC DNA]</scope>
    <source>
        <strain evidence="8 9">RP-3-15</strain>
    </source>
</reference>
<dbReference type="OrthoDB" id="773171at2"/>
<keyword evidence="2" id="KW-1003">Cell membrane</keyword>
<evidence type="ECO:0000256" key="6">
    <source>
        <dbReference type="SAM" id="Phobius"/>
    </source>
</evidence>
<evidence type="ECO:0000313" key="9">
    <source>
        <dbReference type="Proteomes" id="UP000307244"/>
    </source>
</evidence>
<dbReference type="RefSeq" id="WP_136835240.1">
    <property type="nucleotide sequence ID" value="NZ_SWBQ01000002.1"/>
</dbReference>
<dbReference type="InterPro" id="IPR027379">
    <property type="entry name" value="CLS_N"/>
</dbReference>
<protein>
    <recommendedName>
        <fullName evidence="7">Cardiolipin synthase N-terminal domain-containing protein</fullName>
    </recommendedName>
</protein>
<gene>
    <name evidence="8" type="ORF">FA047_06755</name>
</gene>
<dbReference type="EMBL" id="SWBQ01000002">
    <property type="protein sequence ID" value="TKC06966.1"/>
    <property type="molecule type" value="Genomic_DNA"/>
</dbReference>
<evidence type="ECO:0000256" key="4">
    <source>
        <dbReference type="ARBA" id="ARBA00022989"/>
    </source>
</evidence>
<sequence>MIYTILILFLLGYMIYGLVQVLKNKSLTLMSKVVWIFIVVFLPVLGTAGYLRTTFKERHGRW</sequence>
<dbReference type="AlphaFoldDB" id="A0A4U1CK21"/>
<evidence type="ECO:0000313" key="8">
    <source>
        <dbReference type="EMBL" id="TKC06966.1"/>
    </source>
</evidence>
<dbReference type="Proteomes" id="UP000307244">
    <property type="component" value="Unassembled WGS sequence"/>
</dbReference>
<organism evidence="8 9">
    <name type="scientific">Pedobacter frigoris</name>
    <dbReference type="NCBI Taxonomy" id="2571272"/>
    <lineage>
        <taxon>Bacteria</taxon>
        <taxon>Pseudomonadati</taxon>
        <taxon>Bacteroidota</taxon>
        <taxon>Sphingobacteriia</taxon>
        <taxon>Sphingobacteriales</taxon>
        <taxon>Sphingobacteriaceae</taxon>
        <taxon>Pedobacter</taxon>
    </lineage>
</organism>